<reference evidence="2 3" key="1">
    <citation type="submission" date="2017-11" db="EMBL/GenBank/DDBJ databases">
        <title>Infants hospitalized years apart are colonized by the same room-sourced microbial strains.</title>
        <authorList>
            <person name="Brooks B."/>
            <person name="Olm M.R."/>
            <person name="Firek B.A."/>
            <person name="Baker R."/>
            <person name="Thomas B.C."/>
            <person name="Morowitz M.J."/>
            <person name="Banfield J.F."/>
        </authorList>
    </citation>
    <scope>NUCLEOTIDE SEQUENCE [LARGE SCALE GENOMIC DNA]</scope>
    <source>
        <strain evidence="2">S2_009_000_R2_76</strain>
    </source>
</reference>
<name>A0A2W5EPS7_9SPHI</name>
<dbReference type="Proteomes" id="UP000249645">
    <property type="component" value="Unassembled WGS sequence"/>
</dbReference>
<dbReference type="Gene3D" id="3.10.180.10">
    <property type="entry name" value="2,3-Dihydroxybiphenyl 1,2-Dioxygenase, domain 1"/>
    <property type="match status" value="1"/>
</dbReference>
<comment type="caution">
    <text evidence="2">The sequence shown here is derived from an EMBL/GenBank/DDBJ whole genome shotgun (WGS) entry which is preliminary data.</text>
</comment>
<dbReference type="InterPro" id="IPR004360">
    <property type="entry name" value="Glyas_Fos-R_dOase_dom"/>
</dbReference>
<dbReference type="InterPro" id="IPR037523">
    <property type="entry name" value="VOC_core"/>
</dbReference>
<dbReference type="InterPro" id="IPR029068">
    <property type="entry name" value="Glyas_Bleomycin-R_OHBP_Dase"/>
</dbReference>
<feature type="domain" description="VOC" evidence="1">
    <location>
        <begin position="2"/>
        <end position="118"/>
    </location>
</feature>
<dbReference type="PROSITE" id="PS51819">
    <property type="entry name" value="VOC"/>
    <property type="match status" value="1"/>
</dbReference>
<sequence length="120" mass="14364">MKFNALRPILWTEQLEETIQFYCTILDFHIGEQNADWGWASLYKDDVEIMLSLPNKHEGFDKPKFTGSFYFNVENVEEVWSKIKDKTNICYPIEIFEWGMREFAIYDNNGYILQFGQEIE</sequence>
<dbReference type="EMBL" id="QFOI01000275">
    <property type="protein sequence ID" value="PZP45278.1"/>
    <property type="molecule type" value="Genomic_DNA"/>
</dbReference>
<organism evidence="2 3">
    <name type="scientific">Pseudopedobacter saltans</name>
    <dbReference type="NCBI Taxonomy" id="151895"/>
    <lineage>
        <taxon>Bacteria</taxon>
        <taxon>Pseudomonadati</taxon>
        <taxon>Bacteroidota</taxon>
        <taxon>Sphingobacteriia</taxon>
        <taxon>Sphingobacteriales</taxon>
        <taxon>Sphingobacteriaceae</taxon>
        <taxon>Pseudopedobacter</taxon>
    </lineage>
</organism>
<gene>
    <name evidence="2" type="ORF">DI598_13515</name>
</gene>
<dbReference type="AlphaFoldDB" id="A0A2W5EPS7"/>
<dbReference type="SUPFAM" id="SSF54593">
    <property type="entry name" value="Glyoxalase/Bleomycin resistance protein/Dihydroxybiphenyl dioxygenase"/>
    <property type="match status" value="1"/>
</dbReference>
<proteinExistence type="predicted"/>
<accession>A0A2W5EPS7</accession>
<dbReference type="Pfam" id="PF00903">
    <property type="entry name" value="Glyoxalase"/>
    <property type="match status" value="1"/>
</dbReference>
<evidence type="ECO:0000259" key="1">
    <source>
        <dbReference type="PROSITE" id="PS51819"/>
    </source>
</evidence>
<protein>
    <submittedName>
        <fullName evidence="2">Bleomycin resistance family protein</fullName>
    </submittedName>
</protein>
<evidence type="ECO:0000313" key="2">
    <source>
        <dbReference type="EMBL" id="PZP45278.1"/>
    </source>
</evidence>
<evidence type="ECO:0000313" key="3">
    <source>
        <dbReference type="Proteomes" id="UP000249645"/>
    </source>
</evidence>